<dbReference type="PANTHER" id="PTHR31314:SF164">
    <property type="entry name" value="HTH MYB-TYPE DOMAIN-CONTAINING PROTEIN"/>
    <property type="match status" value="1"/>
</dbReference>
<proteinExistence type="predicted"/>
<keyword evidence="4" id="KW-0539">Nucleus</keyword>
<evidence type="ECO:0000313" key="7">
    <source>
        <dbReference type="EMBL" id="KAL3739892.1"/>
    </source>
</evidence>
<keyword evidence="8" id="KW-1185">Reference proteome</keyword>
<dbReference type="AlphaFoldDB" id="A0ABD3KKM8"/>
<dbReference type="PROSITE" id="PS51294">
    <property type="entry name" value="HTH_MYB"/>
    <property type="match status" value="1"/>
</dbReference>
<sequence>MRETMRSLESTKDHQEKSEEKGEKSSPAVSSQKLSSFDLNEEATFDEHDSPAEDDDLISDEDENSSIREAEDKPGNRNAESAETMKAVRQYVRSKMPRLRWTPQLHYSFVQAVERLGGQERATPKLVLQQMNVKGLSINHVKSHLQMYRSRKLDEVGQVLHGYGLTRLRDNNIIRNIHQMTGPDHHFRMENGRIVLARNHCGDSNYSDSDIPRQLPLAFDEQALRAQTLFPRWNKLMAMKQIYPIDKYTKFGPMRPARFLEEKRWPPERAITNQWKNEKISTSIWANSHSQPHHHTHFNAGVYNSDMFDPILKSNKLEMKLDPSCQIELNQQSVSRGKEWLIDLQLRLSQGLGDIDEQIKYRSHQEICTKLGLS</sequence>
<accession>A0ABD3KKM8</accession>
<feature type="compositionally biased region" description="Basic and acidic residues" evidence="5">
    <location>
        <begin position="1"/>
        <end position="24"/>
    </location>
</feature>
<dbReference type="Pfam" id="PF00249">
    <property type="entry name" value="Myb_DNA-binding"/>
    <property type="match status" value="1"/>
</dbReference>
<comment type="subcellular location">
    <subcellularLocation>
        <location evidence="1">Nucleus</location>
    </subcellularLocation>
</comment>
<keyword evidence="2" id="KW-0805">Transcription regulation</keyword>
<feature type="compositionally biased region" description="Polar residues" evidence="5">
    <location>
        <begin position="27"/>
        <end position="38"/>
    </location>
</feature>
<dbReference type="InterPro" id="IPR046955">
    <property type="entry name" value="PHR1-like"/>
</dbReference>
<evidence type="ECO:0000259" key="6">
    <source>
        <dbReference type="PROSITE" id="PS51294"/>
    </source>
</evidence>
<feature type="compositionally biased region" description="Acidic residues" evidence="5">
    <location>
        <begin position="52"/>
        <end position="64"/>
    </location>
</feature>
<evidence type="ECO:0000256" key="5">
    <source>
        <dbReference type="SAM" id="MobiDB-lite"/>
    </source>
</evidence>
<dbReference type="PANTHER" id="PTHR31314">
    <property type="entry name" value="MYB FAMILY TRANSCRIPTION FACTOR PHL7-LIKE"/>
    <property type="match status" value="1"/>
</dbReference>
<feature type="region of interest" description="Disordered" evidence="5">
    <location>
        <begin position="1"/>
        <end position="84"/>
    </location>
</feature>
<feature type="domain" description="HTH myb-type" evidence="6">
    <location>
        <begin position="93"/>
        <end position="153"/>
    </location>
</feature>
<evidence type="ECO:0000256" key="2">
    <source>
        <dbReference type="ARBA" id="ARBA00023015"/>
    </source>
</evidence>
<reference evidence="7 8" key="1">
    <citation type="submission" date="2024-11" db="EMBL/GenBank/DDBJ databases">
        <title>Chromosome-level genome assembly of Eucalyptus globulus Labill. provides insights into its genome evolution.</title>
        <authorList>
            <person name="Li X."/>
        </authorList>
    </citation>
    <scope>NUCLEOTIDE SEQUENCE [LARGE SCALE GENOMIC DNA]</scope>
    <source>
        <strain evidence="7">CL2024</strain>
        <tissue evidence="7">Fresh tender leaves</tissue>
    </source>
</reference>
<evidence type="ECO:0000256" key="1">
    <source>
        <dbReference type="ARBA" id="ARBA00004123"/>
    </source>
</evidence>
<comment type="caution">
    <text evidence="7">The sequence shown here is derived from an EMBL/GenBank/DDBJ whole genome shotgun (WGS) entry which is preliminary data.</text>
</comment>
<evidence type="ECO:0000313" key="8">
    <source>
        <dbReference type="Proteomes" id="UP001634007"/>
    </source>
</evidence>
<feature type="compositionally biased region" description="Basic and acidic residues" evidence="5">
    <location>
        <begin position="65"/>
        <end position="75"/>
    </location>
</feature>
<dbReference type="InterPro" id="IPR001005">
    <property type="entry name" value="SANT/Myb"/>
</dbReference>
<dbReference type="FunFam" id="1.10.10.60:FF:000002">
    <property type="entry name" value="Myb family transcription factor"/>
    <property type="match status" value="1"/>
</dbReference>
<dbReference type="NCBIfam" id="TIGR01557">
    <property type="entry name" value="myb_SHAQKYF"/>
    <property type="match status" value="1"/>
</dbReference>
<keyword evidence="3" id="KW-0804">Transcription</keyword>
<dbReference type="GO" id="GO:0010468">
    <property type="term" value="P:regulation of gene expression"/>
    <property type="evidence" value="ECO:0007669"/>
    <property type="project" value="UniProtKB-ARBA"/>
</dbReference>
<dbReference type="EMBL" id="JBJKBG010000005">
    <property type="protein sequence ID" value="KAL3739892.1"/>
    <property type="molecule type" value="Genomic_DNA"/>
</dbReference>
<gene>
    <name evidence="7" type="ORF">ACJRO7_021207</name>
</gene>
<dbReference type="Gene3D" id="1.10.10.60">
    <property type="entry name" value="Homeodomain-like"/>
    <property type="match status" value="1"/>
</dbReference>
<dbReference type="InterPro" id="IPR009057">
    <property type="entry name" value="Homeodomain-like_sf"/>
</dbReference>
<organism evidence="7 8">
    <name type="scientific">Eucalyptus globulus</name>
    <name type="common">Tasmanian blue gum</name>
    <dbReference type="NCBI Taxonomy" id="34317"/>
    <lineage>
        <taxon>Eukaryota</taxon>
        <taxon>Viridiplantae</taxon>
        <taxon>Streptophyta</taxon>
        <taxon>Embryophyta</taxon>
        <taxon>Tracheophyta</taxon>
        <taxon>Spermatophyta</taxon>
        <taxon>Magnoliopsida</taxon>
        <taxon>eudicotyledons</taxon>
        <taxon>Gunneridae</taxon>
        <taxon>Pentapetalae</taxon>
        <taxon>rosids</taxon>
        <taxon>malvids</taxon>
        <taxon>Myrtales</taxon>
        <taxon>Myrtaceae</taxon>
        <taxon>Myrtoideae</taxon>
        <taxon>Eucalypteae</taxon>
        <taxon>Eucalyptus</taxon>
    </lineage>
</organism>
<dbReference type="Proteomes" id="UP001634007">
    <property type="component" value="Unassembled WGS sequence"/>
</dbReference>
<evidence type="ECO:0000256" key="4">
    <source>
        <dbReference type="ARBA" id="ARBA00023242"/>
    </source>
</evidence>
<dbReference type="InterPro" id="IPR017930">
    <property type="entry name" value="Myb_dom"/>
</dbReference>
<evidence type="ECO:0000256" key="3">
    <source>
        <dbReference type="ARBA" id="ARBA00023163"/>
    </source>
</evidence>
<protein>
    <recommendedName>
        <fullName evidence="6">HTH myb-type domain-containing protein</fullName>
    </recommendedName>
</protein>
<dbReference type="GO" id="GO:0005634">
    <property type="term" value="C:nucleus"/>
    <property type="evidence" value="ECO:0007669"/>
    <property type="project" value="UniProtKB-SubCell"/>
</dbReference>
<name>A0ABD3KKM8_EUCGL</name>
<dbReference type="SUPFAM" id="SSF46689">
    <property type="entry name" value="Homeodomain-like"/>
    <property type="match status" value="1"/>
</dbReference>
<dbReference type="InterPro" id="IPR006447">
    <property type="entry name" value="Myb_dom_plants"/>
</dbReference>